<feature type="transmembrane region" description="Helical" evidence="8">
    <location>
        <begin position="20"/>
        <end position="39"/>
    </location>
</feature>
<comment type="caution">
    <text evidence="9">The sequence shown here is derived from an EMBL/GenBank/DDBJ whole genome shotgun (WGS) entry which is preliminary data.</text>
</comment>
<evidence type="ECO:0000313" key="10">
    <source>
        <dbReference type="Proteomes" id="UP000177230"/>
    </source>
</evidence>
<dbReference type="GO" id="GO:0012505">
    <property type="term" value="C:endomembrane system"/>
    <property type="evidence" value="ECO:0007669"/>
    <property type="project" value="UniProtKB-SubCell"/>
</dbReference>
<evidence type="ECO:0000256" key="3">
    <source>
        <dbReference type="ARBA" id="ARBA00022692"/>
    </source>
</evidence>
<name>A0A1F5RD73_9BACT</name>
<keyword evidence="6 8" id="KW-0472">Membrane</keyword>
<accession>A0A1F5RD73</accession>
<protein>
    <submittedName>
        <fullName evidence="9">Uncharacterized protein</fullName>
    </submittedName>
</protein>
<dbReference type="GO" id="GO:0006629">
    <property type="term" value="P:lipid metabolic process"/>
    <property type="evidence" value="ECO:0007669"/>
    <property type="project" value="TreeGrafter"/>
</dbReference>
<reference evidence="9 10" key="1">
    <citation type="journal article" date="2016" name="Nat. Commun.">
        <title>Thousands of microbial genomes shed light on interconnected biogeochemical processes in an aquifer system.</title>
        <authorList>
            <person name="Anantharaman K."/>
            <person name="Brown C.T."/>
            <person name="Hug L.A."/>
            <person name="Sharon I."/>
            <person name="Castelle C.J."/>
            <person name="Probst A.J."/>
            <person name="Thomas B.C."/>
            <person name="Singh A."/>
            <person name="Wilkins M.J."/>
            <person name="Karaoz U."/>
            <person name="Brodie E.L."/>
            <person name="Williams K.H."/>
            <person name="Hubbard S.S."/>
            <person name="Banfield J.F."/>
        </authorList>
    </citation>
    <scope>NUCLEOTIDE SEQUENCE [LARGE SCALE GENOMIC DNA]</scope>
</reference>
<evidence type="ECO:0000313" key="9">
    <source>
        <dbReference type="EMBL" id="OGF12003.1"/>
    </source>
</evidence>
<organism evidence="9 10">
    <name type="scientific">Candidatus Edwardsbacteria bacterium GWF2_54_11</name>
    <dbReference type="NCBI Taxonomy" id="1817851"/>
    <lineage>
        <taxon>Bacteria</taxon>
        <taxon>Candidatus Edwardsiibacteriota</taxon>
    </lineage>
</organism>
<evidence type="ECO:0000256" key="1">
    <source>
        <dbReference type="ARBA" id="ARBA00004127"/>
    </source>
</evidence>
<evidence type="ECO:0000256" key="6">
    <source>
        <dbReference type="ARBA" id="ARBA00023136"/>
    </source>
</evidence>
<keyword evidence="4" id="KW-0256">Endoplasmic reticulum</keyword>
<dbReference type="Pfam" id="PF07787">
    <property type="entry name" value="TMEM43"/>
    <property type="match status" value="1"/>
</dbReference>
<dbReference type="PANTHER" id="PTHR13416">
    <property type="match status" value="1"/>
</dbReference>
<dbReference type="Proteomes" id="UP000177230">
    <property type="component" value="Unassembled WGS sequence"/>
</dbReference>
<proteinExistence type="predicted"/>
<feature type="region of interest" description="Disordered" evidence="7">
    <location>
        <begin position="115"/>
        <end position="161"/>
    </location>
</feature>
<dbReference type="AlphaFoldDB" id="A0A1F5RD73"/>
<dbReference type="InterPro" id="IPR012430">
    <property type="entry name" value="TMEM43_fam"/>
</dbReference>
<keyword evidence="3 8" id="KW-0812">Transmembrane</keyword>
<keyword evidence="5 8" id="KW-1133">Transmembrane helix</keyword>
<gene>
    <name evidence="9" type="ORF">A2024_03175</name>
</gene>
<sequence>MTDQLTEVTTTGWGKRILNSFVGVLVGLALFIISFIVLWKTEGRTDFAKLAQKAVIASPSSIDQKAQGQLASVTGPLETVDLVGDPDFITPGNYLILTRRAEMFAWRERVSTKTQKNTGGSETTTKTYSYEKGWTENPENSGDFKQPEGHANPPPEISSRTFTARQARAGVYELDMGRLNLPPTEPLDLGGGKILLEKTKGYSATEEYLFQGQGSLADPQIGDTRLSFYALSSGRRATVFGKLSGGMLDPYFYKGEKKFYRAFLGARDEAIAILKGEYKAAGWLGRIIGFLMMWIGLLMLTGPLHTILDVLPFLGSASRFVIGLAAFPIALVLSAATIIVSMIAHNIIVLLIVLALIAGLIVFLNLKKKPAAPAIAK</sequence>
<feature type="transmembrane region" description="Helical" evidence="8">
    <location>
        <begin position="347"/>
        <end position="366"/>
    </location>
</feature>
<evidence type="ECO:0000256" key="5">
    <source>
        <dbReference type="ARBA" id="ARBA00022989"/>
    </source>
</evidence>
<evidence type="ECO:0000256" key="8">
    <source>
        <dbReference type="SAM" id="Phobius"/>
    </source>
</evidence>
<dbReference type="EMBL" id="MFFM01000034">
    <property type="protein sequence ID" value="OGF12003.1"/>
    <property type="molecule type" value="Genomic_DNA"/>
</dbReference>
<evidence type="ECO:0000256" key="4">
    <source>
        <dbReference type="ARBA" id="ARBA00022824"/>
    </source>
</evidence>
<feature type="compositionally biased region" description="Polar residues" evidence="7">
    <location>
        <begin position="115"/>
        <end position="128"/>
    </location>
</feature>
<feature type="transmembrane region" description="Helical" evidence="8">
    <location>
        <begin position="320"/>
        <end position="340"/>
    </location>
</feature>
<evidence type="ECO:0000256" key="7">
    <source>
        <dbReference type="SAM" id="MobiDB-lite"/>
    </source>
</evidence>
<dbReference type="GO" id="GO:0071763">
    <property type="term" value="P:nuclear membrane organization"/>
    <property type="evidence" value="ECO:0007669"/>
    <property type="project" value="TreeGrafter"/>
</dbReference>
<dbReference type="PANTHER" id="PTHR13416:SF2">
    <property type="entry name" value="TRANSMEMBRANE PROTEIN 43"/>
    <property type="match status" value="1"/>
</dbReference>
<comment type="subcellular location">
    <subcellularLocation>
        <location evidence="1">Endomembrane system</location>
        <topology evidence="1">Multi-pass membrane protein</topology>
    </subcellularLocation>
    <subcellularLocation>
        <location evidence="2">Endoplasmic reticulum membrane</location>
    </subcellularLocation>
</comment>
<evidence type="ECO:0000256" key="2">
    <source>
        <dbReference type="ARBA" id="ARBA00004586"/>
    </source>
</evidence>